<evidence type="ECO:0000313" key="2">
    <source>
        <dbReference type="EMBL" id="CAF9913880.1"/>
    </source>
</evidence>
<keyword evidence="3" id="KW-1185">Reference proteome</keyword>
<dbReference type="PANTHER" id="PTHR43881">
    <property type="entry name" value="GAMMA-GLUTAMYLTRANSPEPTIDASE (AFU_ORTHOLOGUE AFUA_4G13580)"/>
    <property type="match status" value="1"/>
</dbReference>
<dbReference type="EMBL" id="CAJPDQ010000008">
    <property type="protein sequence ID" value="CAF9913880.1"/>
    <property type="molecule type" value="Genomic_DNA"/>
</dbReference>
<organism evidence="2 3">
    <name type="scientific">Gomphillus americanus</name>
    <dbReference type="NCBI Taxonomy" id="1940652"/>
    <lineage>
        <taxon>Eukaryota</taxon>
        <taxon>Fungi</taxon>
        <taxon>Dikarya</taxon>
        <taxon>Ascomycota</taxon>
        <taxon>Pezizomycotina</taxon>
        <taxon>Lecanoromycetes</taxon>
        <taxon>OSLEUM clade</taxon>
        <taxon>Ostropomycetidae</taxon>
        <taxon>Ostropales</taxon>
        <taxon>Graphidaceae</taxon>
        <taxon>Gomphilloideae</taxon>
        <taxon>Gomphillus</taxon>
    </lineage>
</organism>
<dbReference type="InterPro" id="IPR029055">
    <property type="entry name" value="Ntn_hydrolases_N"/>
</dbReference>
<sequence length="610" mass="65200">MAIGRSSVFPQGTKDRWFQSFASRRSTVHSTKGIIACTQPLAAAAGQRILAAGGNAADAAVAIAAAMNMTEPCSTGIGGDMFCLFYDAKTKQVKSLNGSGRSAASLSLDDIRKHLNLQDGKAGEIPFRGVLSVTIPGAAAGWVDTVDRFGSGKVSLSEILQPAIELGERGFPVSETTACNWHDQENLLKTASPNGNEMLKDGKAPKAGELFFNTNLAKTFRLVGEKGKSGFYEGRVAEALVQVVSDLGGHITLEDLKAHSSTGTENTEPLSLTFSGQNATKHGDDQGIKLWEHPPNGQGLVALMALGILQILEKQGKIATFSQNDHNTAPYLHALIESLRIAFADGNWFISDPNVSKLPLKELISETYLTTRAALFSPDKAISSPIDHGEPTQPFRSPAHAKSDTVYFSTTDARGNACSFINSNYAGFGTGIIPRGCGFTLQNRGANFLLQPADHPNIYAPSKRPYHTIIPAMLTNASDNSLHSTYGVMGGYMQPQGHIQVLFNMLVANLSPQEALDAPRFCISVVETSDAGTLPDNTVHIEEGISNETIQALRKLGHTVKLIKGWERQMFGRGQLIRVSEQAAPHGNGTVRVYSAGSDPRSDGMAVPAL</sequence>
<feature type="region of interest" description="Disordered" evidence="1">
    <location>
        <begin position="588"/>
        <end position="610"/>
    </location>
</feature>
<dbReference type="Gene3D" id="3.60.20.40">
    <property type="match status" value="1"/>
</dbReference>
<evidence type="ECO:0000256" key="1">
    <source>
        <dbReference type="SAM" id="MobiDB-lite"/>
    </source>
</evidence>
<dbReference type="PRINTS" id="PR01210">
    <property type="entry name" value="GGTRANSPTASE"/>
</dbReference>
<protein>
    <recommendedName>
        <fullName evidence="4">Gamma-glutamyltranspeptidase</fullName>
    </recommendedName>
</protein>
<evidence type="ECO:0000313" key="3">
    <source>
        <dbReference type="Proteomes" id="UP000664169"/>
    </source>
</evidence>
<gene>
    <name evidence="2" type="ORF">GOMPHAMPRED_008050</name>
</gene>
<dbReference type="Proteomes" id="UP000664169">
    <property type="component" value="Unassembled WGS sequence"/>
</dbReference>
<comment type="caution">
    <text evidence="2">The sequence shown here is derived from an EMBL/GenBank/DDBJ whole genome shotgun (WGS) entry which is preliminary data.</text>
</comment>
<dbReference type="InterPro" id="IPR043138">
    <property type="entry name" value="GGT_lsub"/>
</dbReference>
<dbReference type="Pfam" id="PF01019">
    <property type="entry name" value="G_glu_transpept"/>
    <property type="match status" value="1"/>
</dbReference>
<name>A0A8H3IFF5_9LECA</name>
<proteinExistence type="predicted"/>
<accession>A0A8H3IFF5</accession>
<dbReference type="SUPFAM" id="SSF56235">
    <property type="entry name" value="N-terminal nucleophile aminohydrolases (Ntn hydrolases)"/>
    <property type="match status" value="1"/>
</dbReference>
<dbReference type="AlphaFoldDB" id="A0A8H3IFF5"/>
<evidence type="ECO:0008006" key="4">
    <source>
        <dbReference type="Google" id="ProtNLM"/>
    </source>
</evidence>
<dbReference type="OrthoDB" id="2015213at2759"/>
<reference evidence="2" key="1">
    <citation type="submission" date="2021-03" db="EMBL/GenBank/DDBJ databases">
        <authorList>
            <person name="Tagirdzhanova G."/>
        </authorList>
    </citation>
    <scope>NUCLEOTIDE SEQUENCE</scope>
</reference>
<dbReference type="Gene3D" id="1.10.246.130">
    <property type="match status" value="1"/>
</dbReference>
<dbReference type="InterPro" id="IPR052896">
    <property type="entry name" value="GGT-like_enzyme"/>
</dbReference>
<dbReference type="InterPro" id="IPR043137">
    <property type="entry name" value="GGT_ssub_C"/>
</dbReference>
<dbReference type="PANTHER" id="PTHR43881:SF1">
    <property type="entry name" value="GAMMA-GLUTAMYLTRANSPEPTIDASE (AFU_ORTHOLOGUE AFUA_4G13580)"/>
    <property type="match status" value="1"/>
</dbReference>